<dbReference type="VEuPathDB" id="PlasmoDB:PVPAM_060039800"/>
<dbReference type="VEuPathDB" id="PlasmoDB:PVX_109790"/>
<proteinExistence type="predicted"/>
<dbReference type="VEuPathDB" id="PlasmoDB:PVP01_0002440"/>
<dbReference type="VEuPathDB" id="PlasmoDB:PVW1_050007200"/>
<gene>
    <name evidence="1" type="ORF">PVT01_050005400</name>
</gene>
<protein>
    <submittedName>
        <fullName evidence="1">VIR protein</fullName>
    </submittedName>
</protein>
<organism evidence="1 2">
    <name type="scientific">Plasmodium vivax</name>
    <name type="common">malaria parasite P. vivax</name>
    <dbReference type="NCBI Taxonomy" id="5855"/>
    <lineage>
        <taxon>Eukaryota</taxon>
        <taxon>Sar</taxon>
        <taxon>Alveolata</taxon>
        <taxon>Apicomplexa</taxon>
        <taxon>Aconoidasida</taxon>
        <taxon>Haemosporida</taxon>
        <taxon>Plasmodiidae</taxon>
        <taxon>Plasmodium</taxon>
        <taxon>Plasmodium (Plasmodium)</taxon>
    </lineage>
</organism>
<reference evidence="1 2" key="1">
    <citation type="submission" date="2016-07" db="EMBL/GenBank/DDBJ databases">
        <authorList>
            <consortium name="Pathogen Informatics"/>
        </authorList>
    </citation>
    <scope>NUCLEOTIDE SEQUENCE [LARGE SCALE GENOMIC DNA]</scope>
</reference>
<evidence type="ECO:0000313" key="2">
    <source>
        <dbReference type="Proteomes" id="UP000196402"/>
    </source>
</evidence>
<dbReference type="EMBL" id="LT615243">
    <property type="protein sequence ID" value="SCO65753.1"/>
    <property type="molecule type" value="Genomic_DNA"/>
</dbReference>
<dbReference type="Proteomes" id="UP000196402">
    <property type="component" value="Chromosome 5"/>
</dbReference>
<name>A0A1G4GT47_PLAVI</name>
<dbReference type="AlphaFoldDB" id="A0A1G4GT47"/>
<accession>A0A1G4GT47</accession>
<sequence>MTLFYCKEINKTDSKDNEFEPRCGTKIFIPILSNFNHVKGQYLNHINEIKDPILRHISIYFVQYYIDGYHYYRESGLTHRNAACQYLKQWLQEKKDLFTYGERCNTKKELWESKFESLWNIIKNDNTISKKNENNPWCTKTTLSGTTTYPDALTSPNCEERISQESSSTYVPPLTVTEKCECLQNADHEIPSQAVQPPETDRTKNLVVTSGFTAFGTLGTLLVLYKFTPMSSWFRRRGMNNVGTDLYMGPGAADSFLRMQHDNGGNNLFYHSSIE</sequence>
<evidence type="ECO:0000313" key="1">
    <source>
        <dbReference type="EMBL" id="SCO65753.1"/>
    </source>
</evidence>